<dbReference type="AlphaFoldDB" id="G9XNB5"/>
<reference evidence="1 2" key="1">
    <citation type="submission" date="2011-08" db="EMBL/GenBank/DDBJ databases">
        <authorList>
            <person name="Weinstock G."/>
            <person name="Sodergren E."/>
            <person name="Clifton S."/>
            <person name="Fulton L."/>
            <person name="Fulton B."/>
            <person name="Courtney L."/>
            <person name="Fronick C."/>
            <person name="Harrison M."/>
            <person name="Strong C."/>
            <person name="Farmer C."/>
            <person name="Delahaunty K."/>
            <person name="Markovic C."/>
            <person name="Hall O."/>
            <person name="Minx P."/>
            <person name="Tomlinson C."/>
            <person name="Mitreva M."/>
            <person name="Hou S."/>
            <person name="Chen J."/>
            <person name="Wollam A."/>
            <person name="Pepin K.H."/>
            <person name="Johnson M."/>
            <person name="Bhonagiri V."/>
            <person name="Zhang X."/>
            <person name="Suruliraj S."/>
            <person name="Warren W."/>
            <person name="Chinwalla A."/>
            <person name="Mardis E.R."/>
            <person name="Wilson R.K."/>
        </authorList>
    </citation>
    <scope>NUCLEOTIDE SEQUENCE [LARGE SCALE GENOMIC DNA]</scope>
    <source>
        <strain evidence="1 2">DP7</strain>
    </source>
</reference>
<accession>G9XNB5</accession>
<name>G9XNB5_DESHA</name>
<organism evidence="1 2">
    <name type="scientific">Desulfitobacterium hafniense DP7</name>
    <dbReference type="NCBI Taxonomy" id="537010"/>
    <lineage>
        <taxon>Bacteria</taxon>
        <taxon>Bacillati</taxon>
        <taxon>Bacillota</taxon>
        <taxon>Clostridia</taxon>
        <taxon>Eubacteriales</taxon>
        <taxon>Desulfitobacteriaceae</taxon>
        <taxon>Desulfitobacterium</taxon>
    </lineage>
</organism>
<sequence length="42" mass="4502">MAAQGAVGQLRVRMPSKEELQLCKGKGLSEIGTRVLISDSPF</sequence>
<comment type="caution">
    <text evidence="1">The sequence shown here is derived from an EMBL/GenBank/DDBJ whole genome shotgun (WGS) entry which is preliminary data.</text>
</comment>
<gene>
    <name evidence="1" type="ORF">HMPREF0322_02457</name>
</gene>
<dbReference type="EMBL" id="AFZX01000061">
    <property type="protein sequence ID" value="EHL06855.1"/>
    <property type="molecule type" value="Genomic_DNA"/>
</dbReference>
<dbReference type="Proteomes" id="UP000004416">
    <property type="component" value="Unassembled WGS sequence"/>
</dbReference>
<evidence type="ECO:0000313" key="1">
    <source>
        <dbReference type="EMBL" id="EHL06855.1"/>
    </source>
</evidence>
<dbReference type="HOGENOM" id="CLU_3250459_0_0_9"/>
<protein>
    <submittedName>
        <fullName evidence="1">Uncharacterized protein</fullName>
    </submittedName>
</protein>
<proteinExistence type="predicted"/>
<evidence type="ECO:0000313" key="2">
    <source>
        <dbReference type="Proteomes" id="UP000004416"/>
    </source>
</evidence>